<dbReference type="PANTHER" id="PTHR42971:SF1">
    <property type="entry name" value="TRNA (CYTIDINE(34)-2'-O)-METHYLTRANSFERASE"/>
    <property type="match status" value="1"/>
</dbReference>
<organism evidence="9 10">
    <name type="scientific">Flavobacterium sinopsychrotolerans</name>
    <dbReference type="NCBI Taxonomy" id="604089"/>
    <lineage>
        <taxon>Bacteria</taxon>
        <taxon>Pseudomonadati</taxon>
        <taxon>Bacteroidota</taxon>
        <taxon>Flavobacteriia</taxon>
        <taxon>Flavobacteriales</taxon>
        <taxon>Flavobacteriaceae</taxon>
        <taxon>Flavobacterium</taxon>
    </lineage>
</organism>
<evidence type="ECO:0000256" key="7">
    <source>
        <dbReference type="PIRSR" id="PIRSR029256-1"/>
    </source>
</evidence>
<sequence>MLNIVLVEPEIPNNTGNIGRLCVGTESRLHLIHPFGFVINDKNLKRSGLDYWVHLDVTEYQNVAEWKAQIPDLSRVFLMSSHAEKSYLENDFQDGDWLVFGKESKGLSEAVLNEFPNHLTIPMSPLIRSFNIANSVAFVIGEAKRQITSKREVVNLDL</sequence>
<dbReference type="HAMAP" id="MF_01885">
    <property type="entry name" value="tRNA_methyltr_TrmL"/>
    <property type="match status" value="1"/>
</dbReference>
<dbReference type="Gene3D" id="3.40.1280.10">
    <property type="match status" value="1"/>
</dbReference>
<dbReference type="GO" id="GO:0141098">
    <property type="term" value="F:tRNA (cytidine(34)-2'-O)-methyltransferase activity"/>
    <property type="evidence" value="ECO:0007669"/>
    <property type="project" value="RHEA"/>
</dbReference>
<feature type="binding site" evidence="6 7">
    <location>
        <position position="101"/>
    </location>
    <ligand>
        <name>S-adenosyl-L-methionine</name>
        <dbReference type="ChEBI" id="CHEBI:59789"/>
    </ligand>
</feature>
<evidence type="ECO:0000256" key="1">
    <source>
        <dbReference type="ARBA" id="ARBA00022490"/>
    </source>
</evidence>
<evidence type="ECO:0000259" key="8">
    <source>
        <dbReference type="Pfam" id="PF00588"/>
    </source>
</evidence>
<comment type="similarity">
    <text evidence="6">Belongs to the class IV-like SAM-binding methyltransferase superfamily. RNA methyltransferase TrmH family. TrmL subfamily.</text>
</comment>
<dbReference type="RefSeq" id="WP_091171432.1">
    <property type="nucleotide sequence ID" value="NZ_CBCSFM010000009.1"/>
</dbReference>
<feature type="binding site" evidence="6 7">
    <location>
        <position position="121"/>
    </location>
    <ligand>
        <name>S-adenosyl-L-methionine</name>
        <dbReference type="ChEBI" id="CHEBI:59789"/>
    </ligand>
</feature>
<dbReference type="InterPro" id="IPR029028">
    <property type="entry name" value="Alpha/beta_knot_MTases"/>
</dbReference>
<dbReference type="PIRSF" id="PIRSF029256">
    <property type="entry name" value="SpoU_TrmH_prd"/>
    <property type="match status" value="1"/>
</dbReference>
<evidence type="ECO:0000256" key="4">
    <source>
        <dbReference type="ARBA" id="ARBA00022691"/>
    </source>
</evidence>
<keyword evidence="4 6" id="KW-0949">S-adenosyl-L-methionine</keyword>
<dbReference type="GO" id="GO:0005737">
    <property type="term" value="C:cytoplasm"/>
    <property type="evidence" value="ECO:0007669"/>
    <property type="project" value="UniProtKB-SubCell"/>
</dbReference>
<comment type="catalytic activity">
    <reaction evidence="6">
        <text>5-carboxymethylaminomethyluridine(34) in tRNA(Leu) + S-adenosyl-L-methionine = 5-carboxymethylaminomethyl-2'-O-methyluridine(34) in tRNA(Leu) + S-adenosyl-L-homocysteine + H(+)</text>
        <dbReference type="Rhea" id="RHEA:43088"/>
        <dbReference type="Rhea" id="RHEA-COMP:10333"/>
        <dbReference type="Rhea" id="RHEA-COMP:10334"/>
        <dbReference type="ChEBI" id="CHEBI:15378"/>
        <dbReference type="ChEBI" id="CHEBI:57856"/>
        <dbReference type="ChEBI" id="CHEBI:59789"/>
        <dbReference type="ChEBI" id="CHEBI:74508"/>
        <dbReference type="ChEBI" id="CHEBI:74511"/>
        <dbReference type="EC" id="2.1.1.207"/>
    </reaction>
</comment>
<name>A0A1H8NLP4_9FLAO</name>
<dbReference type="GO" id="GO:0002130">
    <property type="term" value="P:wobble position ribose methylation"/>
    <property type="evidence" value="ECO:0007669"/>
    <property type="project" value="TreeGrafter"/>
</dbReference>
<dbReference type="Proteomes" id="UP000198657">
    <property type="component" value="Unassembled WGS sequence"/>
</dbReference>
<keyword evidence="5 6" id="KW-0819">tRNA processing</keyword>
<comment type="catalytic activity">
    <reaction evidence="6">
        <text>cytidine(34) in tRNA + S-adenosyl-L-methionine = 2'-O-methylcytidine(34) in tRNA + S-adenosyl-L-homocysteine + H(+)</text>
        <dbReference type="Rhea" id="RHEA:43084"/>
        <dbReference type="Rhea" id="RHEA-COMP:10331"/>
        <dbReference type="Rhea" id="RHEA-COMP:10332"/>
        <dbReference type="ChEBI" id="CHEBI:15378"/>
        <dbReference type="ChEBI" id="CHEBI:57856"/>
        <dbReference type="ChEBI" id="CHEBI:59789"/>
        <dbReference type="ChEBI" id="CHEBI:74495"/>
        <dbReference type="ChEBI" id="CHEBI:82748"/>
        <dbReference type="EC" id="2.1.1.207"/>
    </reaction>
</comment>
<feature type="domain" description="tRNA/rRNA methyltransferase SpoU type" evidence="8">
    <location>
        <begin position="2"/>
        <end position="139"/>
    </location>
</feature>
<dbReference type="Pfam" id="PF00588">
    <property type="entry name" value="SpoU_methylase"/>
    <property type="match status" value="1"/>
</dbReference>
<dbReference type="EMBL" id="FODN01000005">
    <property type="protein sequence ID" value="SEO30544.1"/>
    <property type="molecule type" value="Genomic_DNA"/>
</dbReference>
<accession>A0A1H8NLP4</accession>
<proteinExistence type="inferred from homology"/>
<reference evidence="10" key="1">
    <citation type="submission" date="2016-10" db="EMBL/GenBank/DDBJ databases">
        <authorList>
            <person name="Varghese N."/>
            <person name="Submissions S."/>
        </authorList>
    </citation>
    <scope>NUCLEOTIDE SEQUENCE [LARGE SCALE GENOMIC DNA]</scope>
    <source>
        <strain evidence="10">CGMCC 1.8704</strain>
    </source>
</reference>
<gene>
    <name evidence="9" type="ORF">SAMN04487942_2358</name>
</gene>
<evidence type="ECO:0000256" key="5">
    <source>
        <dbReference type="ARBA" id="ARBA00022694"/>
    </source>
</evidence>
<evidence type="ECO:0000256" key="3">
    <source>
        <dbReference type="ARBA" id="ARBA00022679"/>
    </source>
</evidence>
<feature type="binding site" evidence="6 7">
    <location>
        <position position="129"/>
    </location>
    <ligand>
        <name>S-adenosyl-L-methionine</name>
        <dbReference type="ChEBI" id="CHEBI:59789"/>
    </ligand>
</feature>
<dbReference type="GO" id="GO:0003723">
    <property type="term" value="F:RNA binding"/>
    <property type="evidence" value="ECO:0007669"/>
    <property type="project" value="InterPro"/>
</dbReference>
<evidence type="ECO:0000313" key="10">
    <source>
        <dbReference type="Proteomes" id="UP000198657"/>
    </source>
</evidence>
<dbReference type="InterPro" id="IPR029026">
    <property type="entry name" value="tRNA_m1G_MTases_N"/>
</dbReference>
<protein>
    <recommendedName>
        <fullName evidence="6">Putative tRNA (cytidine(34)-2'-O)-methyltransferase</fullName>
        <ecNumber evidence="6">2.1.1.207</ecNumber>
    </recommendedName>
    <alternativeName>
        <fullName evidence="6">tRNA (cytidine/uridine-2'-O-)-methyltransferase</fullName>
    </alternativeName>
</protein>
<keyword evidence="1 6" id="KW-0963">Cytoplasm</keyword>
<dbReference type="AlphaFoldDB" id="A0A1H8NLP4"/>
<dbReference type="InterPro" id="IPR016914">
    <property type="entry name" value="TrmL"/>
</dbReference>
<keyword evidence="3 6" id="KW-0808">Transferase</keyword>
<dbReference type="PANTHER" id="PTHR42971">
    <property type="entry name" value="TRNA (CYTIDINE(34)-2'-O)-METHYLTRANSFERASE"/>
    <property type="match status" value="1"/>
</dbReference>
<dbReference type="GO" id="GO:0141102">
    <property type="term" value="F:tRNA (5-carboxymethylaminomethyluridine(34)-2'-O)-methyltransferase activity"/>
    <property type="evidence" value="ECO:0007669"/>
    <property type="project" value="RHEA"/>
</dbReference>
<dbReference type="InterPro" id="IPR001537">
    <property type="entry name" value="SpoU_MeTrfase"/>
</dbReference>
<evidence type="ECO:0000313" key="9">
    <source>
        <dbReference type="EMBL" id="SEO30544.1"/>
    </source>
</evidence>
<dbReference type="EC" id="2.1.1.207" evidence="6"/>
<dbReference type="STRING" id="604089.SAMN04487942_2358"/>
<comment type="subcellular location">
    <subcellularLocation>
        <location evidence="6">Cytoplasm</location>
    </subcellularLocation>
</comment>
<comment type="function">
    <text evidence="6">Could methylate the ribose at the nucleotide 34 wobble position in tRNA.</text>
</comment>
<dbReference type="CDD" id="cd18094">
    <property type="entry name" value="SpoU-like_TrmL"/>
    <property type="match status" value="1"/>
</dbReference>
<dbReference type="OrthoDB" id="9789043at2"/>
<evidence type="ECO:0000256" key="6">
    <source>
        <dbReference type="HAMAP-Rule" id="MF_01885"/>
    </source>
</evidence>
<dbReference type="SUPFAM" id="SSF75217">
    <property type="entry name" value="alpha/beta knot"/>
    <property type="match status" value="1"/>
</dbReference>
<feature type="binding site" evidence="6 7">
    <location>
        <position position="79"/>
    </location>
    <ligand>
        <name>S-adenosyl-L-methionine</name>
        <dbReference type="ChEBI" id="CHEBI:59789"/>
    </ligand>
</feature>
<keyword evidence="10" id="KW-1185">Reference proteome</keyword>
<evidence type="ECO:0000256" key="2">
    <source>
        <dbReference type="ARBA" id="ARBA00022603"/>
    </source>
</evidence>
<keyword evidence="2 6" id="KW-0489">Methyltransferase</keyword>